<keyword evidence="2" id="KW-1185">Reference proteome</keyword>
<name>A0ABW2HVJ0_9ACTN</name>
<sequence length="222" mass="24976">MSQLTADSKRALESIDRFVAVAGEIAELPILRRPDFRPAADALYRIAQLLLDANENLARWLHLFLQFNFHGGDARQRFLDLVQRYRTAKAGQELRQMKFRCGDISVIYWNHVAGKMSELYPSDEHDRQRAEMAFGRLANADDDMVALIYETVVAGIDGFLADAERNVDRSDLNAAEARRLAFKVASAPLSQQVERLGAELSDLVLRYARLAHRSVTLTAEGG</sequence>
<dbReference type="Proteomes" id="UP001596548">
    <property type="component" value="Unassembled WGS sequence"/>
</dbReference>
<dbReference type="RefSeq" id="WP_378971793.1">
    <property type="nucleotide sequence ID" value="NZ_JBHTBJ010000018.1"/>
</dbReference>
<evidence type="ECO:0008006" key="3">
    <source>
        <dbReference type="Google" id="ProtNLM"/>
    </source>
</evidence>
<accession>A0ABW2HVJ0</accession>
<dbReference type="EMBL" id="JBHTBJ010000018">
    <property type="protein sequence ID" value="MFC7276889.1"/>
    <property type="molecule type" value="Genomic_DNA"/>
</dbReference>
<proteinExistence type="predicted"/>
<reference evidence="2" key="1">
    <citation type="journal article" date="2019" name="Int. J. Syst. Evol. Microbiol.">
        <title>The Global Catalogue of Microorganisms (GCM) 10K type strain sequencing project: providing services to taxonomists for standard genome sequencing and annotation.</title>
        <authorList>
            <consortium name="The Broad Institute Genomics Platform"/>
            <consortium name="The Broad Institute Genome Sequencing Center for Infectious Disease"/>
            <person name="Wu L."/>
            <person name="Ma J."/>
        </authorList>
    </citation>
    <scope>NUCLEOTIDE SEQUENCE [LARGE SCALE GENOMIC DNA]</scope>
    <source>
        <strain evidence="2">XZYJT-10</strain>
    </source>
</reference>
<evidence type="ECO:0000313" key="1">
    <source>
        <dbReference type="EMBL" id="MFC7276889.1"/>
    </source>
</evidence>
<evidence type="ECO:0000313" key="2">
    <source>
        <dbReference type="Proteomes" id="UP001596548"/>
    </source>
</evidence>
<protein>
    <recommendedName>
        <fullName evidence="3">AbiV family abortive infection protein</fullName>
    </recommendedName>
</protein>
<gene>
    <name evidence="1" type="ORF">ACFQS1_23100</name>
</gene>
<comment type="caution">
    <text evidence="1">The sequence shown here is derived from an EMBL/GenBank/DDBJ whole genome shotgun (WGS) entry which is preliminary data.</text>
</comment>
<organism evidence="1 2">
    <name type="scientific">Paractinoplanes rhizophilus</name>
    <dbReference type="NCBI Taxonomy" id="1416877"/>
    <lineage>
        <taxon>Bacteria</taxon>
        <taxon>Bacillati</taxon>
        <taxon>Actinomycetota</taxon>
        <taxon>Actinomycetes</taxon>
        <taxon>Micromonosporales</taxon>
        <taxon>Micromonosporaceae</taxon>
        <taxon>Paractinoplanes</taxon>
    </lineage>
</organism>